<name>A0A8B7YPR7_ACAPL</name>
<dbReference type="GO" id="GO:0042985">
    <property type="term" value="P:negative regulation of amyloid precursor protein biosynthetic process"/>
    <property type="evidence" value="ECO:0007669"/>
    <property type="project" value="TreeGrafter"/>
</dbReference>
<dbReference type="OMA" id="ETCEETI"/>
<dbReference type="Pfam" id="PF04089">
    <property type="entry name" value="BRICHOS"/>
    <property type="match status" value="1"/>
</dbReference>
<keyword evidence="3 9" id="KW-0812">Transmembrane</keyword>
<evidence type="ECO:0000313" key="12">
    <source>
        <dbReference type="RefSeq" id="XP_022095273.1"/>
    </source>
</evidence>
<dbReference type="KEGG" id="aplc:110981748"/>
<keyword evidence="9" id="KW-1003">Cell membrane</keyword>
<dbReference type="RefSeq" id="XP_022095273.1">
    <property type="nucleotide sequence ID" value="XM_022239581.1"/>
</dbReference>
<dbReference type="SMART" id="SM01039">
    <property type="entry name" value="BRICHOS"/>
    <property type="match status" value="1"/>
</dbReference>
<dbReference type="PROSITE" id="PS50869">
    <property type="entry name" value="BRICHOS"/>
    <property type="match status" value="1"/>
</dbReference>
<dbReference type="PANTHER" id="PTHR10962:SF1">
    <property type="entry name" value="INTEGRAL MEMBRANE PROTEIN 2"/>
    <property type="match status" value="1"/>
</dbReference>
<accession>A0A8B7YPR7</accession>
<dbReference type="PANTHER" id="PTHR10962">
    <property type="entry name" value="INTEGRAL TRANSMEMBRANE PROTEIN 2"/>
    <property type="match status" value="1"/>
</dbReference>
<evidence type="ECO:0000259" key="10">
    <source>
        <dbReference type="PROSITE" id="PS50869"/>
    </source>
</evidence>
<evidence type="ECO:0000256" key="6">
    <source>
        <dbReference type="ARBA" id="ARBA00023136"/>
    </source>
</evidence>
<evidence type="ECO:0000313" key="11">
    <source>
        <dbReference type="Proteomes" id="UP000694845"/>
    </source>
</evidence>
<evidence type="ECO:0000256" key="5">
    <source>
        <dbReference type="ARBA" id="ARBA00022989"/>
    </source>
</evidence>
<keyword evidence="5 9" id="KW-1133">Transmembrane helix</keyword>
<dbReference type="GO" id="GO:0005886">
    <property type="term" value="C:plasma membrane"/>
    <property type="evidence" value="ECO:0007669"/>
    <property type="project" value="UniProtKB-UniRule"/>
</dbReference>
<evidence type="ECO:0000256" key="8">
    <source>
        <dbReference type="ARBA" id="ARBA00023180"/>
    </source>
</evidence>
<organism evidence="11 12">
    <name type="scientific">Acanthaster planci</name>
    <name type="common">Crown-of-thorns starfish</name>
    <dbReference type="NCBI Taxonomy" id="133434"/>
    <lineage>
        <taxon>Eukaryota</taxon>
        <taxon>Metazoa</taxon>
        <taxon>Echinodermata</taxon>
        <taxon>Eleutherozoa</taxon>
        <taxon>Asterozoa</taxon>
        <taxon>Asteroidea</taxon>
        <taxon>Valvatacea</taxon>
        <taxon>Valvatida</taxon>
        <taxon>Acanthasteridae</taxon>
        <taxon>Acanthaster</taxon>
    </lineage>
</organism>
<feature type="domain" description="BRICHOS" evidence="10">
    <location>
        <begin position="136"/>
        <end position="231"/>
    </location>
</feature>
<dbReference type="GO" id="GO:0005794">
    <property type="term" value="C:Golgi apparatus"/>
    <property type="evidence" value="ECO:0007669"/>
    <property type="project" value="TreeGrafter"/>
</dbReference>
<keyword evidence="11" id="KW-1185">Reference proteome</keyword>
<dbReference type="InterPro" id="IPR040145">
    <property type="entry name" value="ITM2"/>
</dbReference>
<evidence type="ECO:0000256" key="9">
    <source>
        <dbReference type="RuleBase" id="RU367061"/>
    </source>
</evidence>
<comment type="subcellular location">
    <subcellularLocation>
        <location evidence="1 9">Membrane</location>
        <topology evidence="1 9">Single-pass type II membrane protein</topology>
    </subcellularLocation>
</comment>
<keyword evidence="6 9" id="KW-0472">Membrane</keyword>
<evidence type="ECO:0000256" key="4">
    <source>
        <dbReference type="ARBA" id="ARBA00022968"/>
    </source>
</evidence>
<gene>
    <name evidence="12" type="primary">LOC110981748</name>
</gene>
<feature type="transmembrane region" description="Helical" evidence="9">
    <location>
        <begin position="64"/>
        <end position="88"/>
    </location>
</feature>
<dbReference type="Proteomes" id="UP000694845">
    <property type="component" value="Unplaced"/>
</dbReference>
<keyword evidence="4 9" id="KW-0735">Signal-anchor</keyword>
<comment type="similarity">
    <text evidence="2 9">Belongs to the ITM2 family.</text>
</comment>
<reference evidence="12" key="1">
    <citation type="submission" date="2025-08" db="UniProtKB">
        <authorList>
            <consortium name="RefSeq"/>
        </authorList>
    </citation>
    <scope>IDENTIFICATION</scope>
</reference>
<keyword evidence="7" id="KW-1015">Disulfide bond</keyword>
<dbReference type="GO" id="GO:0001540">
    <property type="term" value="F:amyloid-beta binding"/>
    <property type="evidence" value="ECO:0007669"/>
    <property type="project" value="TreeGrafter"/>
</dbReference>
<proteinExistence type="inferred from homology"/>
<dbReference type="InterPro" id="IPR007084">
    <property type="entry name" value="BRICHOS_dom"/>
</dbReference>
<sequence>MKIYAADKVQQAKVVYDGETYTTVAVPSKIGQYACKCKDGSHVLTKSSHPEVTPNHRQSRCWNFGMASCLIFSIVASVGLCVLLYSAARPVPLQDSFSVDECEVPILPDQQEPLGYKEHMTTDKKNMIETFDIPEMNANHPATIMHDFYNEITIYLDRLEDTCFIMKLNTTEVVQPKHLLEAFIRYKRGDFDLDIDTIRETMHVQMPPLSDLAPLGLGAEILCEDLPTYWLVNPRTPALRKRSIHSDEHHVTYFNGQYMVDLTVINAV</sequence>
<dbReference type="OrthoDB" id="9982095at2759"/>
<dbReference type="Gene3D" id="3.30.390.150">
    <property type="match status" value="1"/>
</dbReference>
<evidence type="ECO:0000256" key="3">
    <source>
        <dbReference type="ARBA" id="ARBA00022692"/>
    </source>
</evidence>
<dbReference type="AlphaFoldDB" id="A0A8B7YPR7"/>
<dbReference type="GeneID" id="110981748"/>
<evidence type="ECO:0000256" key="7">
    <source>
        <dbReference type="ARBA" id="ARBA00023157"/>
    </source>
</evidence>
<protein>
    <recommendedName>
        <fullName evidence="9">Integral membrane protein 2</fullName>
    </recommendedName>
</protein>
<dbReference type="GO" id="GO:0070062">
    <property type="term" value="C:extracellular exosome"/>
    <property type="evidence" value="ECO:0007669"/>
    <property type="project" value="TreeGrafter"/>
</dbReference>
<keyword evidence="8" id="KW-0325">Glycoprotein</keyword>
<evidence type="ECO:0000256" key="1">
    <source>
        <dbReference type="ARBA" id="ARBA00004606"/>
    </source>
</evidence>
<evidence type="ECO:0000256" key="2">
    <source>
        <dbReference type="ARBA" id="ARBA00006794"/>
    </source>
</evidence>